<evidence type="ECO:0000313" key="3">
    <source>
        <dbReference type="Proteomes" id="UP000030408"/>
    </source>
</evidence>
<protein>
    <submittedName>
        <fullName evidence="2">Uncharacterized protein</fullName>
    </submittedName>
</protein>
<evidence type="ECO:0000256" key="1">
    <source>
        <dbReference type="SAM" id="Phobius"/>
    </source>
</evidence>
<keyword evidence="1" id="KW-0472">Membrane</keyword>
<reference evidence="2 3" key="1">
    <citation type="submission" date="2014-02" db="EMBL/GenBank/DDBJ databases">
        <title>Draft genome sequence of Lysinibacillus sinduriensis JCM 15800.</title>
        <authorList>
            <person name="Zhang F."/>
            <person name="Wang G."/>
            <person name="Zhang L."/>
        </authorList>
    </citation>
    <scope>NUCLEOTIDE SEQUENCE [LARGE SCALE GENOMIC DNA]</scope>
    <source>
        <strain evidence="2 3">JCM 15800</strain>
    </source>
</reference>
<feature type="transmembrane region" description="Helical" evidence="1">
    <location>
        <begin position="61"/>
        <end position="83"/>
    </location>
</feature>
<feature type="transmembrane region" description="Helical" evidence="1">
    <location>
        <begin position="119"/>
        <end position="140"/>
    </location>
</feature>
<dbReference type="Proteomes" id="UP000030408">
    <property type="component" value="Unassembled WGS sequence"/>
</dbReference>
<proteinExistence type="predicted"/>
<feature type="transmembrane region" description="Helical" evidence="1">
    <location>
        <begin position="26"/>
        <end position="49"/>
    </location>
</feature>
<dbReference type="EMBL" id="JPVO01000020">
    <property type="protein sequence ID" value="KGR79896.1"/>
    <property type="molecule type" value="Genomic_DNA"/>
</dbReference>
<evidence type="ECO:0000313" key="2">
    <source>
        <dbReference type="EMBL" id="KGR79896.1"/>
    </source>
</evidence>
<feature type="transmembrane region" description="Helical" evidence="1">
    <location>
        <begin position="95"/>
        <end position="113"/>
    </location>
</feature>
<dbReference type="InterPro" id="IPR048147">
    <property type="entry name" value="CBO0543-like"/>
</dbReference>
<dbReference type="eggNOG" id="ENOG50334MC">
    <property type="taxonomic scope" value="Bacteria"/>
</dbReference>
<keyword evidence="3" id="KW-1185">Reference proteome</keyword>
<gene>
    <name evidence="2" type="ORF">CD33_00290</name>
</gene>
<organism evidence="2 3">
    <name type="scientific">Ureibacillus sinduriensis BLB-1 = JCM 15800</name>
    <dbReference type="NCBI Taxonomy" id="1384057"/>
    <lineage>
        <taxon>Bacteria</taxon>
        <taxon>Bacillati</taxon>
        <taxon>Bacillota</taxon>
        <taxon>Bacilli</taxon>
        <taxon>Bacillales</taxon>
        <taxon>Caryophanaceae</taxon>
        <taxon>Ureibacillus</taxon>
    </lineage>
</organism>
<name>A0A0A3I524_9BACL</name>
<dbReference type="AlphaFoldDB" id="A0A0A3I524"/>
<dbReference type="NCBIfam" id="NF041644">
    <property type="entry name" value="CBO0543_fam"/>
    <property type="match status" value="1"/>
</dbReference>
<sequence>MLVAIVSFIISWIAYLFFSDKKRFHLYVFTVYIGIVLALITDLLMFVYPLWHYPGSKVEQFFIQLLNGFGLYFVVIYFFLQLLPKIQTILSVARYIFYWSIFAIILELFYLYIGFIEHGLWWNIMHSYIADWILLFLFYLHHRWASKYSIIK</sequence>
<accession>A0A0A3I524</accession>
<keyword evidence="1" id="KW-1133">Transmembrane helix</keyword>
<comment type="caution">
    <text evidence="2">The sequence shown here is derived from an EMBL/GenBank/DDBJ whole genome shotgun (WGS) entry which is preliminary data.</text>
</comment>
<keyword evidence="1" id="KW-0812">Transmembrane</keyword>